<evidence type="ECO:0000256" key="7">
    <source>
        <dbReference type="PIRSR" id="PIRSR639901-1"/>
    </source>
</evidence>
<keyword evidence="8" id="KW-0448">Lipopolysaccharide biosynthesis</keyword>
<evidence type="ECO:0000313" key="11">
    <source>
        <dbReference type="Proteomes" id="UP000249542"/>
    </source>
</evidence>
<dbReference type="InterPro" id="IPR039901">
    <property type="entry name" value="Kdotransferase"/>
</dbReference>
<comment type="catalytic activity">
    <reaction evidence="6 8">
        <text>lipid IVA (E. coli) + CMP-3-deoxy-beta-D-manno-octulosonate = alpha-Kdo-(2-&gt;6)-lipid IVA (E. coli) + CMP + H(+)</text>
        <dbReference type="Rhea" id="RHEA:28066"/>
        <dbReference type="ChEBI" id="CHEBI:15378"/>
        <dbReference type="ChEBI" id="CHEBI:58603"/>
        <dbReference type="ChEBI" id="CHEBI:60364"/>
        <dbReference type="ChEBI" id="CHEBI:60377"/>
        <dbReference type="ChEBI" id="CHEBI:85987"/>
        <dbReference type="EC" id="2.4.99.12"/>
    </reaction>
</comment>
<evidence type="ECO:0000256" key="5">
    <source>
        <dbReference type="ARBA" id="ARBA00031445"/>
    </source>
</evidence>
<organism evidence="10 11">
    <name type="scientific">Mesonia algae</name>
    <dbReference type="NCBI Taxonomy" id="213248"/>
    <lineage>
        <taxon>Bacteria</taxon>
        <taxon>Pseudomonadati</taxon>
        <taxon>Bacteroidota</taxon>
        <taxon>Flavobacteriia</taxon>
        <taxon>Flavobacteriales</taxon>
        <taxon>Flavobacteriaceae</taxon>
        <taxon>Mesonia</taxon>
    </lineage>
</organism>
<accession>A0A2W7IPY3</accession>
<dbReference type="Proteomes" id="UP000249542">
    <property type="component" value="Unassembled WGS sequence"/>
</dbReference>
<keyword evidence="4 8" id="KW-0808">Transferase</keyword>
<comment type="pathway">
    <text evidence="1 8">Bacterial outer membrane biogenesis; LPS core biosynthesis.</text>
</comment>
<dbReference type="EMBL" id="QKYV01000003">
    <property type="protein sequence ID" value="PZW41477.1"/>
    <property type="molecule type" value="Genomic_DNA"/>
</dbReference>
<evidence type="ECO:0000256" key="8">
    <source>
        <dbReference type="RuleBase" id="RU365103"/>
    </source>
</evidence>
<keyword evidence="11" id="KW-1185">Reference proteome</keyword>
<keyword evidence="8" id="KW-0472">Membrane</keyword>
<dbReference type="GO" id="GO:0005886">
    <property type="term" value="C:plasma membrane"/>
    <property type="evidence" value="ECO:0007669"/>
    <property type="project" value="UniProtKB-SubCell"/>
</dbReference>
<feature type="domain" description="3-deoxy-D-manno-octulosonic-acid transferase N-terminal" evidence="9">
    <location>
        <begin position="47"/>
        <end position="208"/>
    </location>
</feature>
<dbReference type="GO" id="GO:0009245">
    <property type="term" value="P:lipid A biosynthetic process"/>
    <property type="evidence" value="ECO:0007669"/>
    <property type="project" value="TreeGrafter"/>
</dbReference>
<dbReference type="Gene3D" id="3.40.50.2000">
    <property type="entry name" value="Glycogen Phosphorylase B"/>
    <property type="match status" value="1"/>
</dbReference>
<comment type="function">
    <text evidence="8">Involved in lipopolysaccharide (LPS) biosynthesis. Catalyzes the transfer of 3-deoxy-D-manno-octulosonate (Kdo) residue(s) from CMP-Kdo to lipid IV(A), the tetraacyldisaccharide-1,4'-bisphosphate precursor of lipid A.</text>
</comment>
<dbReference type="UniPathway" id="UPA00958"/>
<keyword evidence="8" id="KW-1003">Cell membrane</keyword>
<evidence type="ECO:0000256" key="4">
    <source>
        <dbReference type="ARBA" id="ARBA00022679"/>
    </source>
</evidence>
<evidence type="ECO:0000256" key="1">
    <source>
        <dbReference type="ARBA" id="ARBA00004713"/>
    </source>
</evidence>
<dbReference type="PANTHER" id="PTHR42755:SF1">
    <property type="entry name" value="3-DEOXY-D-MANNO-OCTULOSONIC ACID TRANSFERASE, MITOCHONDRIAL-RELATED"/>
    <property type="match status" value="1"/>
</dbReference>
<gene>
    <name evidence="10" type="ORF">LX95_01153</name>
</gene>
<comment type="subcellular location">
    <subcellularLocation>
        <location evidence="8">Cell membrane</location>
    </subcellularLocation>
</comment>
<dbReference type="SUPFAM" id="SSF53756">
    <property type="entry name" value="UDP-Glycosyltransferase/glycogen phosphorylase"/>
    <property type="match status" value="1"/>
</dbReference>
<dbReference type="AlphaFoldDB" id="A0A2W7IPY3"/>
<sequence>MKFLYRFFISIIQFSLPLLKVVSPKMKLFVEGRKNVFQQIQLKLSVRKEHKRIWIHTASLGEYEQAVPIIEGVLALHPTSEIIVSFFSPSGYEIKKNNPYAKLTTYLPLDTKTNAKKFIEAIQPDIALFIKYEIWPNYLEQLKKRKIPTYLISANFRKNQFLFNPLGGFMFEALKSFTHIFVQHQDSLHLLKDKGIHHVSVSGDTRFDRVYQQLQMQNKLAFAEEFKQQKLCMVCGSTWPEDETLLLELIHKNPELKFIIAPHEVEKKRIHSLTEKLKTSYILHSQLQKSSLRDKQVLIIDNIGLLSKLYAYADIAYVGGAAGNTGLHNILEPATFGVPIIIGENHKKFPEADLLIKEKALFSVTDPQALQTIVKKLVMDTEFRIDTGKNSFRFIEKNRGAKSRVMMEIKEKIF</sequence>
<evidence type="ECO:0000313" key="10">
    <source>
        <dbReference type="EMBL" id="PZW41477.1"/>
    </source>
</evidence>
<dbReference type="Gene3D" id="3.40.50.11720">
    <property type="entry name" value="3-Deoxy-D-manno-octulosonic-acid transferase, N-terminal domain"/>
    <property type="match status" value="1"/>
</dbReference>
<dbReference type="GO" id="GO:0043842">
    <property type="term" value="F:Kdo transferase activity"/>
    <property type="evidence" value="ECO:0007669"/>
    <property type="project" value="UniProtKB-EC"/>
</dbReference>
<dbReference type="InterPro" id="IPR007507">
    <property type="entry name" value="Glycos_transf_N"/>
</dbReference>
<protein>
    <recommendedName>
        <fullName evidence="3 8">3-deoxy-D-manno-octulosonic acid transferase</fullName>
        <shortName evidence="8">Kdo transferase</shortName>
        <ecNumber evidence="2 8">2.4.99.12</ecNumber>
    </recommendedName>
    <alternativeName>
        <fullName evidence="5 8">Lipid IV(A) 3-deoxy-D-manno-octulosonic acid transferase</fullName>
    </alternativeName>
</protein>
<comment type="caution">
    <text evidence="10">The sequence shown here is derived from an EMBL/GenBank/DDBJ whole genome shotgun (WGS) entry which is preliminary data.</text>
</comment>
<comment type="similarity">
    <text evidence="8">Belongs to the glycosyltransferase group 1 family.</text>
</comment>
<dbReference type="GO" id="GO:0009244">
    <property type="term" value="P:lipopolysaccharide core region biosynthetic process"/>
    <property type="evidence" value="ECO:0007669"/>
    <property type="project" value="UniProtKB-UniRule"/>
</dbReference>
<dbReference type="EC" id="2.4.99.12" evidence="2 8"/>
<evidence type="ECO:0000256" key="6">
    <source>
        <dbReference type="ARBA" id="ARBA00049183"/>
    </source>
</evidence>
<name>A0A2W7IPY3_9FLAO</name>
<dbReference type="InterPro" id="IPR038107">
    <property type="entry name" value="Glycos_transf_N_sf"/>
</dbReference>
<dbReference type="PANTHER" id="PTHR42755">
    <property type="entry name" value="3-DEOXY-MANNO-OCTULOSONATE CYTIDYLYLTRANSFERASE"/>
    <property type="match status" value="1"/>
</dbReference>
<dbReference type="Pfam" id="PF04413">
    <property type="entry name" value="Glycos_transf_N"/>
    <property type="match status" value="1"/>
</dbReference>
<evidence type="ECO:0000256" key="3">
    <source>
        <dbReference type="ARBA" id="ARBA00019077"/>
    </source>
</evidence>
<proteinExistence type="inferred from homology"/>
<evidence type="ECO:0000256" key="2">
    <source>
        <dbReference type="ARBA" id="ARBA00012621"/>
    </source>
</evidence>
<evidence type="ECO:0000259" key="9">
    <source>
        <dbReference type="Pfam" id="PF04413"/>
    </source>
</evidence>
<reference evidence="10 11" key="1">
    <citation type="submission" date="2018-06" db="EMBL/GenBank/DDBJ databases">
        <title>Genomic Encyclopedia of Archaeal and Bacterial Type Strains, Phase II (KMG-II): from individual species to whole genera.</title>
        <authorList>
            <person name="Goeker M."/>
        </authorList>
    </citation>
    <scope>NUCLEOTIDE SEQUENCE [LARGE SCALE GENOMIC DNA]</scope>
    <source>
        <strain evidence="10 11">DSM 15361</strain>
    </source>
</reference>
<feature type="active site" description="Proton acceptor" evidence="7">
    <location>
        <position position="62"/>
    </location>
</feature>